<protein>
    <submittedName>
        <fullName evidence="1">Bacterial NAD-glutamate dehydrogenase family protein</fullName>
    </submittedName>
</protein>
<dbReference type="GO" id="GO:0006538">
    <property type="term" value="P:L-glutamate catabolic process"/>
    <property type="evidence" value="ECO:0007669"/>
    <property type="project" value="InterPro"/>
</dbReference>
<evidence type="ECO:0000313" key="2">
    <source>
        <dbReference type="Proteomes" id="UP000021210"/>
    </source>
</evidence>
<comment type="caution">
    <text evidence="1">The sequence shown here is derived from an EMBL/GenBank/DDBJ whole genome shotgun (WGS) entry which is preliminary data.</text>
</comment>
<proteinExistence type="predicted"/>
<reference evidence="1 2" key="1">
    <citation type="submission" date="2013-12" db="EMBL/GenBank/DDBJ databases">
        <authorList>
            <person name="Zelazny A."/>
            <person name="Olivier K."/>
            <person name="Holland S."/>
            <person name="Lenaerts A."/>
            <person name="Ordway D."/>
            <person name="DeGroote M.A."/>
            <person name="Parker T."/>
            <person name="Sizemore C."/>
            <person name="Tallon L.J."/>
            <person name="Sadzewicz L.K."/>
            <person name="Sengamalay N."/>
            <person name="Fraser C.M."/>
            <person name="Hine E."/>
            <person name="Shefchek K.A."/>
            <person name="Das S.P."/>
            <person name="Tettelin H."/>
        </authorList>
    </citation>
    <scope>NUCLEOTIDE SEQUENCE [LARGE SCALE GENOMIC DNA]</scope>
    <source>
        <strain evidence="1 2">1948</strain>
    </source>
</reference>
<dbReference type="EMBL" id="JAOH01000002">
    <property type="protein sequence ID" value="EUA64646.1"/>
    <property type="molecule type" value="Genomic_DNA"/>
</dbReference>
<name>A0A829QQ56_9MYCO</name>
<dbReference type="Proteomes" id="UP000021210">
    <property type="component" value="Unassembled WGS sequence"/>
</dbReference>
<dbReference type="AlphaFoldDB" id="A0A829QQ56"/>
<dbReference type="InterPro" id="IPR049056">
    <property type="entry name" value="NAD_Glu_DH_HM3"/>
</dbReference>
<gene>
    <name evidence="1" type="ORF">I542_4822</name>
</gene>
<sequence>MTAIQSPVLPYTAHVQEVAERLTGAPQETVRAEFLDDAGDGTIRAVIAWPTEDIALSDICTLFEHFGLRLRRQLPLGPTGAGTYLYEFTSTATPLADSLRNVAAAVQAHGTKHFTVDPFAALILAANIGWRDTVLLRALARFLKQAGLGMSHAYVIDNLAQRPRFVAALLDYFNARFDPMTADRDRAVTEGRTRARQSCRGRHYRR</sequence>
<accession>A0A829QQ56</accession>
<dbReference type="PANTHER" id="PTHR43403:SF1">
    <property type="entry name" value="NAD-SPECIFIC GLUTAMATE DEHYDROGENASE"/>
    <property type="match status" value="1"/>
</dbReference>
<organism evidence="1 2">
    <name type="scientific">Mycobacteroides abscessus 1948</name>
    <dbReference type="NCBI Taxonomy" id="1299323"/>
    <lineage>
        <taxon>Bacteria</taxon>
        <taxon>Bacillati</taxon>
        <taxon>Actinomycetota</taxon>
        <taxon>Actinomycetes</taxon>
        <taxon>Mycobacteriales</taxon>
        <taxon>Mycobacteriaceae</taxon>
        <taxon>Mycobacteroides</taxon>
        <taxon>Mycobacteroides abscessus</taxon>
    </lineage>
</organism>
<dbReference type="Pfam" id="PF21078">
    <property type="entry name" value="GDH_HM3"/>
    <property type="match status" value="1"/>
</dbReference>
<evidence type="ECO:0000313" key="1">
    <source>
        <dbReference type="EMBL" id="EUA64646.1"/>
    </source>
</evidence>
<dbReference type="GO" id="GO:0004069">
    <property type="term" value="F:L-aspartate:2-oxoglutarate aminotransferase activity"/>
    <property type="evidence" value="ECO:0007669"/>
    <property type="project" value="InterPro"/>
</dbReference>
<dbReference type="PANTHER" id="PTHR43403">
    <property type="entry name" value="NAD-SPECIFIC GLUTAMATE DEHYDROGENASE"/>
    <property type="match status" value="1"/>
</dbReference>
<dbReference type="InterPro" id="IPR007780">
    <property type="entry name" value="NAD_Glu_DH_bac"/>
</dbReference>
<dbReference type="GO" id="GO:0004352">
    <property type="term" value="F:glutamate dehydrogenase (NAD+) activity"/>
    <property type="evidence" value="ECO:0007669"/>
    <property type="project" value="InterPro"/>
</dbReference>